<proteinExistence type="predicted"/>
<keyword evidence="3" id="KW-1185">Reference proteome</keyword>
<dbReference type="PANTHER" id="PTHR33127">
    <property type="entry name" value="TRANSMEMBRANE PROTEIN"/>
    <property type="match status" value="1"/>
</dbReference>
<evidence type="ECO:0000313" key="3">
    <source>
        <dbReference type="Proteomes" id="UP000636709"/>
    </source>
</evidence>
<feature type="domain" description="KIB1-4 beta-propeller" evidence="1">
    <location>
        <begin position="82"/>
        <end position="324"/>
    </location>
</feature>
<dbReference type="OrthoDB" id="691666at2759"/>
<evidence type="ECO:0000313" key="2">
    <source>
        <dbReference type="EMBL" id="KAF8688312.1"/>
    </source>
</evidence>
<protein>
    <recommendedName>
        <fullName evidence="1">KIB1-4 beta-propeller domain-containing protein</fullName>
    </recommendedName>
</protein>
<accession>A0A835BB11</accession>
<dbReference type="EMBL" id="JACEFO010002029">
    <property type="protein sequence ID" value="KAF8688312.1"/>
    <property type="molecule type" value="Genomic_DNA"/>
</dbReference>
<name>A0A835BB11_9POAL</name>
<comment type="caution">
    <text evidence="2">The sequence shown here is derived from an EMBL/GenBank/DDBJ whole genome shotgun (WGS) entry which is preliminary data.</text>
</comment>
<organism evidence="2 3">
    <name type="scientific">Digitaria exilis</name>
    <dbReference type="NCBI Taxonomy" id="1010633"/>
    <lineage>
        <taxon>Eukaryota</taxon>
        <taxon>Viridiplantae</taxon>
        <taxon>Streptophyta</taxon>
        <taxon>Embryophyta</taxon>
        <taxon>Tracheophyta</taxon>
        <taxon>Spermatophyta</taxon>
        <taxon>Magnoliopsida</taxon>
        <taxon>Liliopsida</taxon>
        <taxon>Poales</taxon>
        <taxon>Poaceae</taxon>
        <taxon>PACMAD clade</taxon>
        <taxon>Panicoideae</taxon>
        <taxon>Panicodae</taxon>
        <taxon>Paniceae</taxon>
        <taxon>Anthephorinae</taxon>
        <taxon>Digitaria</taxon>
    </lineage>
</organism>
<dbReference type="PANTHER" id="PTHR33127:SF75">
    <property type="entry name" value="DUF295 DOMAIN-CONTAINING PROTEIN"/>
    <property type="match status" value="1"/>
</dbReference>
<evidence type="ECO:0000259" key="1">
    <source>
        <dbReference type="Pfam" id="PF03478"/>
    </source>
</evidence>
<sequence>MDVPETPDSPPPLDPSLAPVLLFRSGHGGGDEKSVKEETAGGGATTTMFLYSIPKRQLLPRVVGGGALDYLTSDVVVSWITPQGWVLTLNPTTRDASLRDPFSSGAVRLPQDRDSLLPAAPDDTRCLLSTTPHQPTCVVLVIHLKDPLLWHCSPGGDRWFRHEYTPELISGDRTIAIWAVGMLTAAKGKFYTSVFNHGDGHKLVALELSSSSSPGPVISATRVVVKPWLAGCFLVGIVESCSDLFAVRFNLEPLRGKALIDIYVYKLVPDENTWVKVAQLGDDRVFFFSSVQEFGASMAAKELGLKANCIYFTDQHDKGLYVYDMEQGSITLHNPGPDVPDSSEPVLLMNVT</sequence>
<dbReference type="Gramene" id="Dexi2A01G0016630.1">
    <property type="protein sequence ID" value="Dexi2A01G0016630.1:cds"/>
    <property type="gene ID" value="Dexi2A01G0016630"/>
</dbReference>
<dbReference type="Proteomes" id="UP000636709">
    <property type="component" value="Unassembled WGS sequence"/>
</dbReference>
<dbReference type="Pfam" id="PF03478">
    <property type="entry name" value="Beta-prop_KIB1-4"/>
    <property type="match status" value="1"/>
</dbReference>
<dbReference type="AlphaFoldDB" id="A0A835BB11"/>
<dbReference type="InterPro" id="IPR005174">
    <property type="entry name" value="KIB1-4_b-propeller"/>
</dbReference>
<reference evidence="2" key="1">
    <citation type="submission" date="2020-07" db="EMBL/GenBank/DDBJ databases">
        <title>Genome sequence and genetic diversity analysis of an under-domesticated orphan crop, white fonio (Digitaria exilis).</title>
        <authorList>
            <person name="Bennetzen J.L."/>
            <person name="Chen S."/>
            <person name="Ma X."/>
            <person name="Wang X."/>
            <person name="Yssel A.E.J."/>
            <person name="Chaluvadi S.R."/>
            <person name="Johnson M."/>
            <person name="Gangashetty P."/>
            <person name="Hamidou F."/>
            <person name="Sanogo M.D."/>
            <person name="Zwaenepoel A."/>
            <person name="Wallace J."/>
            <person name="Van De Peer Y."/>
            <person name="Van Deynze A."/>
        </authorList>
    </citation>
    <scope>NUCLEOTIDE SEQUENCE</scope>
    <source>
        <tissue evidence="2">Leaves</tissue>
    </source>
</reference>
<gene>
    <name evidence="2" type="ORF">HU200_042270</name>
</gene>